<dbReference type="EMBL" id="CP004353">
    <property type="protein sequence ID" value="AHI22387.1"/>
    <property type="molecule type" value="Genomic_DNA"/>
</dbReference>
<feature type="domain" description="Flavodoxin" evidence="1">
    <location>
        <begin position="3"/>
        <end position="119"/>
    </location>
</feature>
<dbReference type="AlphaFoldDB" id="W5XZQ4"/>
<dbReference type="HOGENOM" id="CLU_108839_1_0_11"/>
<reference evidence="2 3" key="1">
    <citation type="submission" date="2013-02" db="EMBL/GenBank/DDBJ databases">
        <title>The complete genome sequence of Corynebacterium vitaeruminis DSM 20294.</title>
        <authorList>
            <person name="Ruckert C."/>
            <person name="Albersmeier A."/>
            <person name="Kalinowski J."/>
        </authorList>
    </citation>
    <scope>NUCLEOTIDE SEQUENCE [LARGE SCALE GENOMIC DNA]</scope>
    <source>
        <strain evidence="3">ATCC 10234</strain>
    </source>
</reference>
<organism evidence="2 3">
    <name type="scientific">Corynebacterium vitaeruminis DSM 20294</name>
    <dbReference type="NCBI Taxonomy" id="1224164"/>
    <lineage>
        <taxon>Bacteria</taxon>
        <taxon>Bacillati</taxon>
        <taxon>Actinomycetota</taxon>
        <taxon>Actinomycetes</taxon>
        <taxon>Mycobacteriales</taxon>
        <taxon>Corynebacteriaceae</taxon>
        <taxon>Corynebacterium</taxon>
    </lineage>
</organism>
<gene>
    <name evidence="2" type="ORF">B843_04990</name>
</gene>
<evidence type="ECO:0000313" key="3">
    <source>
        <dbReference type="Proteomes" id="UP000019222"/>
    </source>
</evidence>
<dbReference type="KEGG" id="cvt:B843_04990"/>
<dbReference type="PATRIC" id="fig|1224164.3.peg.995"/>
<accession>W5XZQ4</accession>
<protein>
    <recommendedName>
        <fullName evidence="1">Flavodoxin domain-containing protein</fullName>
    </recommendedName>
</protein>
<proteinExistence type="predicted"/>
<dbReference type="STRING" id="1224164.B843_04990"/>
<dbReference type="Proteomes" id="UP000019222">
    <property type="component" value="Chromosome"/>
</dbReference>
<dbReference type="eggNOG" id="COG0716">
    <property type="taxonomic scope" value="Bacteria"/>
</dbReference>
<dbReference type="InterPro" id="IPR026816">
    <property type="entry name" value="Flavodoxin_dom"/>
</dbReference>
<name>W5XZQ4_9CORY</name>
<evidence type="ECO:0000313" key="2">
    <source>
        <dbReference type="EMBL" id="AHI22387.1"/>
    </source>
</evidence>
<sequence>MHIRYRSEYGSTKQYAEELARLAGTTAEDLDVEVPDDGQPVVYMSFVHGPVHPAASKASESKNAKVAVVTVGMSPLDEAIKADHTGDMVPASVKRFYLPGRLEYSRISAAHKATLATLVSALRLKPRKTAVDRNLIDTYGKDTDRVDFSLLTPILEWGQS</sequence>
<evidence type="ECO:0000259" key="1">
    <source>
        <dbReference type="Pfam" id="PF12724"/>
    </source>
</evidence>
<keyword evidence="3" id="KW-1185">Reference proteome</keyword>
<dbReference type="RefSeq" id="WP_025252424.1">
    <property type="nucleotide sequence ID" value="NZ_CP004353.1"/>
</dbReference>
<dbReference type="Pfam" id="PF12724">
    <property type="entry name" value="Flavodoxin_5"/>
    <property type="match status" value="1"/>
</dbReference>